<accession>A0A238BJK6</accession>
<reference evidence="1 2" key="1">
    <citation type="submission" date="2015-12" db="EMBL/GenBank/DDBJ databases">
        <title>Draft genome of the nematode, Onchocerca flexuosa.</title>
        <authorList>
            <person name="Mitreva M."/>
        </authorList>
    </citation>
    <scope>NUCLEOTIDE SEQUENCE [LARGE SCALE GENOMIC DNA]</scope>
    <source>
        <strain evidence="1">Red Deer</strain>
    </source>
</reference>
<proteinExistence type="predicted"/>
<sequence>MQYENDYQDYSVIEGRVSGLRKEKNLIVQDIPEWGNLQQVIHSQCTINCLQCLDKDPFDKEFCGYSPYMIPLLIGWSRE</sequence>
<gene>
    <name evidence="1" type="ORF">X798_07654</name>
</gene>
<protein>
    <submittedName>
        <fullName evidence="1">Uncharacterized protein</fullName>
    </submittedName>
</protein>
<name>A0A238BJK6_9BILA</name>
<dbReference type="EMBL" id="KZ271498">
    <property type="protein sequence ID" value="OZC05373.1"/>
    <property type="molecule type" value="Genomic_DNA"/>
</dbReference>
<dbReference type="Proteomes" id="UP000242913">
    <property type="component" value="Unassembled WGS sequence"/>
</dbReference>
<feature type="non-terminal residue" evidence="1">
    <location>
        <position position="79"/>
    </location>
</feature>
<dbReference type="AlphaFoldDB" id="A0A238BJK6"/>
<evidence type="ECO:0000313" key="1">
    <source>
        <dbReference type="EMBL" id="OZC05373.1"/>
    </source>
</evidence>
<keyword evidence="2" id="KW-1185">Reference proteome</keyword>
<organism evidence="1 2">
    <name type="scientific">Onchocerca flexuosa</name>
    <dbReference type="NCBI Taxonomy" id="387005"/>
    <lineage>
        <taxon>Eukaryota</taxon>
        <taxon>Metazoa</taxon>
        <taxon>Ecdysozoa</taxon>
        <taxon>Nematoda</taxon>
        <taxon>Chromadorea</taxon>
        <taxon>Rhabditida</taxon>
        <taxon>Spirurina</taxon>
        <taxon>Spiruromorpha</taxon>
        <taxon>Filarioidea</taxon>
        <taxon>Onchocercidae</taxon>
        <taxon>Onchocerca</taxon>
    </lineage>
</organism>
<dbReference type="OrthoDB" id="10468524at2759"/>
<evidence type="ECO:0000313" key="2">
    <source>
        <dbReference type="Proteomes" id="UP000242913"/>
    </source>
</evidence>